<dbReference type="AlphaFoldDB" id="A0AAV4X2V9"/>
<dbReference type="EMBL" id="BPLR01017054">
    <property type="protein sequence ID" value="GIY88351.1"/>
    <property type="molecule type" value="Genomic_DNA"/>
</dbReference>
<name>A0AAV4X2V9_CAEEX</name>
<comment type="caution">
    <text evidence="1">The sequence shown here is derived from an EMBL/GenBank/DDBJ whole genome shotgun (WGS) entry which is preliminary data.</text>
</comment>
<sequence>MDEITSSTEITENKLNNSKEETILSKFEIGENFTSNSDIFINNTITPQETTDDYSVEEVLDGEDYLHLTMQTRLKEFNRVNLFGYFKPK</sequence>
<organism evidence="1 2">
    <name type="scientific">Caerostris extrusa</name>
    <name type="common">Bark spider</name>
    <name type="synonym">Caerostris bankana</name>
    <dbReference type="NCBI Taxonomy" id="172846"/>
    <lineage>
        <taxon>Eukaryota</taxon>
        <taxon>Metazoa</taxon>
        <taxon>Ecdysozoa</taxon>
        <taxon>Arthropoda</taxon>
        <taxon>Chelicerata</taxon>
        <taxon>Arachnida</taxon>
        <taxon>Araneae</taxon>
        <taxon>Araneomorphae</taxon>
        <taxon>Entelegynae</taxon>
        <taxon>Araneoidea</taxon>
        <taxon>Araneidae</taxon>
        <taxon>Caerostris</taxon>
    </lineage>
</organism>
<evidence type="ECO:0000313" key="2">
    <source>
        <dbReference type="Proteomes" id="UP001054945"/>
    </source>
</evidence>
<proteinExistence type="predicted"/>
<accession>A0AAV4X2V9</accession>
<dbReference type="Proteomes" id="UP001054945">
    <property type="component" value="Unassembled WGS sequence"/>
</dbReference>
<gene>
    <name evidence="1" type="ORF">CEXT_317871</name>
</gene>
<reference evidence="1 2" key="1">
    <citation type="submission" date="2021-06" db="EMBL/GenBank/DDBJ databases">
        <title>Caerostris extrusa draft genome.</title>
        <authorList>
            <person name="Kono N."/>
            <person name="Arakawa K."/>
        </authorList>
    </citation>
    <scope>NUCLEOTIDE SEQUENCE [LARGE SCALE GENOMIC DNA]</scope>
</reference>
<protein>
    <submittedName>
        <fullName evidence="1">Uncharacterized protein</fullName>
    </submittedName>
</protein>
<evidence type="ECO:0000313" key="1">
    <source>
        <dbReference type="EMBL" id="GIY88351.1"/>
    </source>
</evidence>
<keyword evidence="2" id="KW-1185">Reference proteome</keyword>